<name>A0ACB9JB29_9ASTR</name>
<accession>A0ACB9JB29</accession>
<comment type="caution">
    <text evidence="1">The sequence shown here is derived from an EMBL/GenBank/DDBJ whole genome shotgun (WGS) entry which is preliminary data.</text>
</comment>
<gene>
    <name evidence="1" type="ORF">L1987_11174</name>
</gene>
<reference evidence="2" key="1">
    <citation type="journal article" date="2022" name="Mol. Ecol. Resour.">
        <title>The genomes of chicory, endive, great burdock and yacon provide insights into Asteraceae palaeo-polyploidization history and plant inulin production.</title>
        <authorList>
            <person name="Fan W."/>
            <person name="Wang S."/>
            <person name="Wang H."/>
            <person name="Wang A."/>
            <person name="Jiang F."/>
            <person name="Liu H."/>
            <person name="Zhao H."/>
            <person name="Xu D."/>
            <person name="Zhang Y."/>
        </authorList>
    </citation>
    <scope>NUCLEOTIDE SEQUENCE [LARGE SCALE GENOMIC DNA]</scope>
    <source>
        <strain evidence="2">cv. Yunnan</strain>
    </source>
</reference>
<organism evidence="1 2">
    <name type="scientific">Smallanthus sonchifolius</name>
    <dbReference type="NCBI Taxonomy" id="185202"/>
    <lineage>
        <taxon>Eukaryota</taxon>
        <taxon>Viridiplantae</taxon>
        <taxon>Streptophyta</taxon>
        <taxon>Embryophyta</taxon>
        <taxon>Tracheophyta</taxon>
        <taxon>Spermatophyta</taxon>
        <taxon>Magnoliopsida</taxon>
        <taxon>eudicotyledons</taxon>
        <taxon>Gunneridae</taxon>
        <taxon>Pentapetalae</taxon>
        <taxon>asterids</taxon>
        <taxon>campanulids</taxon>
        <taxon>Asterales</taxon>
        <taxon>Asteraceae</taxon>
        <taxon>Asteroideae</taxon>
        <taxon>Heliantheae alliance</taxon>
        <taxon>Millerieae</taxon>
        <taxon>Smallanthus</taxon>
    </lineage>
</organism>
<keyword evidence="2" id="KW-1185">Reference proteome</keyword>
<proteinExistence type="predicted"/>
<reference evidence="1 2" key="2">
    <citation type="journal article" date="2022" name="Mol. Ecol. Resour.">
        <title>The genomes of chicory, endive, great burdock and yacon provide insights into Asteraceae paleo-polyploidization history and plant inulin production.</title>
        <authorList>
            <person name="Fan W."/>
            <person name="Wang S."/>
            <person name="Wang H."/>
            <person name="Wang A."/>
            <person name="Jiang F."/>
            <person name="Liu H."/>
            <person name="Zhao H."/>
            <person name="Xu D."/>
            <person name="Zhang Y."/>
        </authorList>
    </citation>
    <scope>NUCLEOTIDE SEQUENCE [LARGE SCALE GENOMIC DNA]</scope>
    <source>
        <strain evidence="2">cv. Yunnan</strain>
        <tissue evidence="1">Leaves</tissue>
    </source>
</reference>
<protein>
    <submittedName>
        <fullName evidence="1">Uncharacterized protein</fullName>
    </submittedName>
</protein>
<evidence type="ECO:0000313" key="2">
    <source>
        <dbReference type="Proteomes" id="UP001056120"/>
    </source>
</evidence>
<evidence type="ECO:0000313" key="1">
    <source>
        <dbReference type="EMBL" id="KAI3817384.1"/>
    </source>
</evidence>
<dbReference type="Proteomes" id="UP001056120">
    <property type="component" value="Linkage Group LG04"/>
</dbReference>
<dbReference type="EMBL" id="CM042021">
    <property type="protein sequence ID" value="KAI3817384.1"/>
    <property type="molecule type" value="Genomic_DNA"/>
</dbReference>
<sequence length="78" mass="9059">MATSLLSHLDFFYRFEAVHRFGLHITPFTRKKQALKMATQMACATPYHLLLTLLLLSLFVVCVCLLPVYGWDLRFHMA</sequence>